<protein>
    <recommendedName>
        <fullName evidence="4">DNA endonuclease activator Ctp1 C-terminal domain-containing protein</fullName>
    </recommendedName>
</protein>
<reference evidence="5" key="1">
    <citation type="submission" date="2015-12" db="EMBL/GenBank/DDBJ databases">
        <title>De novo transcriptome assembly of four potential Pierce s Disease insect vectors from Arizona vineyards.</title>
        <authorList>
            <person name="Tassone E.E."/>
        </authorList>
    </citation>
    <scope>NUCLEOTIDE SEQUENCE</scope>
</reference>
<dbReference type="InterPro" id="IPR033316">
    <property type="entry name" value="RBBP8-like"/>
</dbReference>
<accession>A0A1B6E4T5</accession>
<proteinExistence type="predicted"/>
<dbReference type="AlphaFoldDB" id="A0A1B6E4T5"/>
<dbReference type="GO" id="GO:0003684">
    <property type="term" value="F:damaged DNA binding"/>
    <property type="evidence" value="ECO:0007669"/>
    <property type="project" value="TreeGrafter"/>
</dbReference>
<dbReference type="PANTHER" id="PTHR15107:SF0">
    <property type="entry name" value="DNA ENDONUCLEASE ACTIVATOR CTP1 C-TERMINAL DOMAIN-CONTAINING PROTEIN"/>
    <property type="match status" value="1"/>
</dbReference>
<dbReference type="GO" id="GO:0010792">
    <property type="term" value="P:DNA double-strand break processing involved in repair via single-strand annealing"/>
    <property type="evidence" value="ECO:0007669"/>
    <property type="project" value="TreeGrafter"/>
</dbReference>
<dbReference type="InterPro" id="IPR013882">
    <property type="entry name" value="Ctp1_C"/>
</dbReference>
<feature type="domain" description="DNA endonuclease activator Ctp1 C-terminal" evidence="4">
    <location>
        <begin position="436"/>
        <end position="471"/>
    </location>
</feature>
<evidence type="ECO:0000259" key="4">
    <source>
        <dbReference type="Pfam" id="PF08573"/>
    </source>
</evidence>
<dbReference type="Pfam" id="PF08573">
    <property type="entry name" value="SAE2"/>
    <property type="match status" value="1"/>
</dbReference>
<dbReference type="EMBL" id="GEDC01004391">
    <property type="protein sequence ID" value="JAS32907.1"/>
    <property type="molecule type" value="Transcribed_RNA"/>
</dbReference>
<keyword evidence="2" id="KW-0227">DNA damage</keyword>
<comment type="subcellular location">
    <subcellularLocation>
        <location evidence="1">Nucleus</location>
    </subcellularLocation>
</comment>
<keyword evidence="3" id="KW-0539">Nucleus</keyword>
<evidence type="ECO:0000256" key="1">
    <source>
        <dbReference type="ARBA" id="ARBA00004123"/>
    </source>
</evidence>
<gene>
    <name evidence="5" type="ORF">g.21885</name>
</gene>
<dbReference type="GO" id="GO:0005634">
    <property type="term" value="C:nucleus"/>
    <property type="evidence" value="ECO:0007669"/>
    <property type="project" value="UniProtKB-SubCell"/>
</dbReference>
<evidence type="ECO:0000256" key="2">
    <source>
        <dbReference type="ARBA" id="ARBA00022763"/>
    </source>
</evidence>
<organism evidence="5">
    <name type="scientific">Clastoptera arizonana</name>
    <name type="common">Arizona spittle bug</name>
    <dbReference type="NCBI Taxonomy" id="38151"/>
    <lineage>
        <taxon>Eukaryota</taxon>
        <taxon>Metazoa</taxon>
        <taxon>Ecdysozoa</taxon>
        <taxon>Arthropoda</taxon>
        <taxon>Hexapoda</taxon>
        <taxon>Insecta</taxon>
        <taxon>Pterygota</taxon>
        <taxon>Neoptera</taxon>
        <taxon>Paraneoptera</taxon>
        <taxon>Hemiptera</taxon>
        <taxon>Auchenorrhyncha</taxon>
        <taxon>Cercopoidea</taxon>
        <taxon>Clastopteridae</taxon>
        <taxon>Clastoptera</taxon>
    </lineage>
</organism>
<evidence type="ECO:0000256" key="3">
    <source>
        <dbReference type="ARBA" id="ARBA00023242"/>
    </source>
</evidence>
<sequence length="473" mass="54495">MNQESVKLVKYYKKSCLKKKKSSRSAHHRLKSIASLLNNEEGSPLTHAKWSRLTQILEEPGKLEHGRKRKIHSIIDTIDEKSQIVKKVNSKLISETFKTNGPQLQGEIIIPETQAEFENIVNIEDILPQNTFFESEKLEKVQPKQCYQDISNKEIFKRLDHQKNSISSQNYVEIELIKDILNTSTVKEETSSPSIIKDKVIESGQMITNKIVPTSDSIKNFDTEEKLEHKKESFWKLKPSTLIKMTNSGKFASESKKETKFKQTTLAINVKEVKKQDISSLQNFSGGIVNSFVQNSDEDSDVVFESPKNKDKKIKYRRKLQKIGTKDLDETLFQIPPAPATTTHLNYNSKVNNSEMELMKIETSDLDETMFQPPVVSTCNPDFLEENSFDRIPGTSESPAYKYVRTAVRKKDERMRMPGWSCDECAKYYELAGQSWSVEELQRRMNICSRHRDKYQLRSKTPPGFWNPVIPPS</sequence>
<dbReference type="PANTHER" id="PTHR15107">
    <property type="entry name" value="RETINOBLASTOMA BINDING PROTEIN 8"/>
    <property type="match status" value="1"/>
</dbReference>
<name>A0A1B6E4T5_9HEMI</name>
<evidence type="ECO:0000313" key="5">
    <source>
        <dbReference type="EMBL" id="JAS32907.1"/>
    </source>
</evidence>